<name>A0A9D1CK67_9FIRM</name>
<dbReference type="Gene3D" id="2.10.260.10">
    <property type="match status" value="1"/>
</dbReference>
<dbReference type="InterPro" id="IPR052731">
    <property type="entry name" value="B_subtilis_Trans_State_Reg"/>
</dbReference>
<proteinExistence type="predicted"/>
<dbReference type="PANTHER" id="PTHR36432:SF1">
    <property type="entry name" value="STAGE V SPORULATION PROTEIN T"/>
    <property type="match status" value="1"/>
</dbReference>
<reference evidence="3" key="1">
    <citation type="submission" date="2020-10" db="EMBL/GenBank/DDBJ databases">
        <authorList>
            <person name="Gilroy R."/>
        </authorList>
    </citation>
    <scope>NUCLEOTIDE SEQUENCE</scope>
    <source>
        <strain evidence="3">CHK165-10780</strain>
    </source>
</reference>
<dbReference type="PANTHER" id="PTHR36432">
    <property type="match status" value="1"/>
</dbReference>
<dbReference type="Proteomes" id="UP000886725">
    <property type="component" value="Unassembled WGS sequence"/>
</dbReference>
<gene>
    <name evidence="3" type="ORF">IAC85_04065</name>
</gene>
<dbReference type="PROSITE" id="PS51740">
    <property type="entry name" value="SPOVT_ABRB"/>
    <property type="match status" value="1"/>
</dbReference>
<dbReference type="AlphaFoldDB" id="A0A9D1CK67"/>
<dbReference type="GO" id="GO:0003677">
    <property type="term" value="F:DNA binding"/>
    <property type="evidence" value="ECO:0007669"/>
    <property type="project" value="UniProtKB-UniRule"/>
</dbReference>
<comment type="caution">
    <text evidence="3">The sequence shown here is derived from an EMBL/GenBank/DDBJ whole genome shotgun (WGS) entry which is preliminary data.</text>
</comment>
<dbReference type="Gene3D" id="3.30.450.40">
    <property type="match status" value="1"/>
</dbReference>
<dbReference type="InterPro" id="IPR029016">
    <property type="entry name" value="GAF-like_dom_sf"/>
</dbReference>
<dbReference type="InterPro" id="IPR007159">
    <property type="entry name" value="SpoVT-AbrB_dom"/>
</dbReference>
<dbReference type="NCBIfam" id="TIGR01439">
    <property type="entry name" value="lp_hng_hel_AbrB"/>
    <property type="match status" value="1"/>
</dbReference>
<dbReference type="InterPro" id="IPR037914">
    <property type="entry name" value="SpoVT-AbrB_sf"/>
</dbReference>
<dbReference type="Pfam" id="PF15714">
    <property type="entry name" value="SpoVT_C"/>
    <property type="match status" value="1"/>
</dbReference>
<evidence type="ECO:0000313" key="3">
    <source>
        <dbReference type="EMBL" id="HIQ64896.1"/>
    </source>
</evidence>
<dbReference type="EMBL" id="DVFU01000079">
    <property type="protein sequence ID" value="HIQ64896.1"/>
    <property type="molecule type" value="Genomic_DNA"/>
</dbReference>
<keyword evidence="1 3" id="KW-0238">DNA-binding</keyword>
<dbReference type="Pfam" id="PF04014">
    <property type="entry name" value="MazE_antitoxin"/>
    <property type="match status" value="1"/>
</dbReference>
<feature type="domain" description="SpoVT-AbrB" evidence="2">
    <location>
        <begin position="5"/>
        <end position="50"/>
    </location>
</feature>
<evidence type="ECO:0000256" key="1">
    <source>
        <dbReference type="PROSITE-ProRule" id="PRU01076"/>
    </source>
</evidence>
<accession>A0A9D1CK67</accession>
<dbReference type="SUPFAM" id="SSF89447">
    <property type="entry name" value="AbrB/MazE/MraZ-like"/>
    <property type="match status" value="1"/>
</dbReference>
<evidence type="ECO:0000259" key="2">
    <source>
        <dbReference type="PROSITE" id="PS51740"/>
    </source>
</evidence>
<reference evidence="3" key="2">
    <citation type="journal article" date="2021" name="PeerJ">
        <title>Extensive microbial diversity within the chicken gut microbiome revealed by metagenomics and culture.</title>
        <authorList>
            <person name="Gilroy R."/>
            <person name="Ravi A."/>
            <person name="Getino M."/>
            <person name="Pursley I."/>
            <person name="Horton D.L."/>
            <person name="Alikhan N.F."/>
            <person name="Baker D."/>
            <person name="Gharbi K."/>
            <person name="Hall N."/>
            <person name="Watson M."/>
            <person name="Adriaenssens E.M."/>
            <person name="Foster-Nyarko E."/>
            <person name="Jarju S."/>
            <person name="Secka A."/>
            <person name="Antonio M."/>
            <person name="Oren A."/>
            <person name="Chaudhuri R.R."/>
            <person name="La Ragione R."/>
            <person name="Hildebrand F."/>
            <person name="Pallen M.J."/>
        </authorList>
    </citation>
    <scope>NUCLEOTIDE SEQUENCE</scope>
    <source>
        <strain evidence="3">CHK165-10780</strain>
    </source>
</reference>
<sequence>MKTTGVVRRIDGLGRIVVPKEIRRTLRIRDGEPLEIFVDKDFIALKKYSPMTDFRTLAQILVDSVYDSISLDIFITDRDQCVAASNSIKKEYYNNPISSYLEKVLADRKKVSSPVKEVELSRNHTETISYTLNPIIVNGDVIGLVGLTSPTNITDSDEKIASFITEFLCKNIEE</sequence>
<organism evidence="3 4">
    <name type="scientific">Candidatus Faecenecus gallistercoris</name>
    <dbReference type="NCBI Taxonomy" id="2840793"/>
    <lineage>
        <taxon>Bacteria</taxon>
        <taxon>Bacillati</taxon>
        <taxon>Bacillota</taxon>
        <taxon>Bacillota incertae sedis</taxon>
        <taxon>Candidatus Faecenecus</taxon>
    </lineage>
</organism>
<evidence type="ECO:0000313" key="4">
    <source>
        <dbReference type="Proteomes" id="UP000886725"/>
    </source>
</evidence>
<protein>
    <submittedName>
        <fullName evidence="3">AbrB/MazE/SpoVT family DNA-binding domain-containing protein</fullName>
    </submittedName>
</protein>
<dbReference type="SMART" id="SM00966">
    <property type="entry name" value="SpoVT_AbrB"/>
    <property type="match status" value="1"/>
</dbReference>